<dbReference type="RefSeq" id="WP_169385081.1">
    <property type="nucleotide sequence ID" value="NZ_JBBMQO010000003.1"/>
</dbReference>
<dbReference type="EMBL" id="JBBMQO010000003">
    <property type="protein sequence ID" value="MEM5501267.1"/>
    <property type="molecule type" value="Genomic_DNA"/>
</dbReference>
<evidence type="ECO:0000313" key="2">
    <source>
        <dbReference type="EMBL" id="MEM5501267.1"/>
    </source>
</evidence>
<dbReference type="Proteomes" id="UP001477870">
    <property type="component" value="Unassembled WGS sequence"/>
</dbReference>
<accession>A0ABU9T568</accession>
<protein>
    <submittedName>
        <fullName evidence="2">DUF2865 domain-containing protein</fullName>
    </submittedName>
</protein>
<comment type="caution">
    <text evidence="2">The sequence shown here is derived from an EMBL/GenBank/DDBJ whole genome shotgun (WGS) entry which is preliminary data.</text>
</comment>
<organism evidence="2 3">
    <name type="scientific">Ahrensia kielensis</name>
    <dbReference type="NCBI Taxonomy" id="76980"/>
    <lineage>
        <taxon>Bacteria</taxon>
        <taxon>Pseudomonadati</taxon>
        <taxon>Pseudomonadota</taxon>
        <taxon>Alphaproteobacteria</taxon>
        <taxon>Hyphomicrobiales</taxon>
        <taxon>Ahrensiaceae</taxon>
        <taxon>Ahrensia</taxon>
    </lineage>
</organism>
<evidence type="ECO:0000256" key="1">
    <source>
        <dbReference type="SAM" id="SignalP"/>
    </source>
</evidence>
<evidence type="ECO:0000313" key="3">
    <source>
        <dbReference type="Proteomes" id="UP001477870"/>
    </source>
</evidence>
<name>A0ABU9T568_9HYPH</name>
<sequence>MLGSKASFSRFPKRAATLFAALASFVSVSMSDAQASPQQCASLQHQLSSLSGGSSNYAKYDAAAERQSTEIWYVKRDMRRANCNSSNSGQCRAMTATLRKMNANYKALIRKRESFSGGSGRRAQSIKRKLAALNCNSSGQTTRKKSVIVKTPTAPRKATPSIATGGGYRTMCVRTCDGYYFPVSHASSNRDFKRDEAICNALCPATESRLFVYKNSTEAQSEEMVSLEGKPYTELPTAFKYRTQTRSPTCSCGVADPAAVGLSTGEAAAKAETKQDDPLLKRLPAPTSRPNLFADAESRLNAQADLTAQTMKQFVAPKTKDEIIASANQRNVRVVGPEFLPDPEAAINLQAPAPTRVQ</sequence>
<dbReference type="Pfam" id="PF11064">
    <property type="entry name" value="DUF2865"/>
    <property type="match status" value="1"/>
</dbReference>
<reference evidence="2 3" key="1">
    <citation type="submission" date="2024-03" db="EMBL/GenBank/DDBJ databases">
        <title>Community enrichment and isolation of bacterial strains for fucoidan degradation.</title>
        <authorList>
            <person name="Sichert A."/>
        </authorList>
    </citation>
    <scope>NUCLEOTIDE SEQUENCE [LARGE SCALE GENOMIC DNA]</scope>
    <source>
        <strain evidence="2 3">AS62</strain>
    </source>
</reference>
<gene>
    <name evidence="2" type="ORF">WNY59_06655</name>
</gene>
<keyword evidence="3" id="KW-1185">Reference proteome</keyword>
<dbReference type="InterPro" id="IPR021293">
    <property type="entry name" value="DUF2865"/>
</dbReference>
<proteinExistence type="predicted"/>
<feature type="signal peptide" evidence="1">
    <location>
        <begin position="1"/>
        <end position="35"/>
    </location>
</feature>
<keyword evidence="1" id="KW-0732">Signal</keyword>
<feature type="chain" id="PRO_5045177392" evidence="1">
    <location>
        <begin position="36"/>
        <end position="358"/>
    </location>
</feature>